<proteinExistence type="predicted"/>
<name>A0AAE0TMF0_9PEZI</name>
<protein>
    <submittedName>
        <fullName evidence="2">Uncharacterized protein</fullName>
    </submittedName>
</protein>
<accession>A0AAE0TMF0</accession>
<feature type="coiled-coil region" evidence="1">
    <location>
        <begin position="9"/>
        <end position="78"/>
    </location>
</feature>
<evidence type="ECO:0000313" key="2">
    <source>
        <dbReference type="EMBL" id="KAK3670200.1"/>
    </source>
</evidence>
<comment type="caution">
    <text evidence="2">The sequence shown here is derived from an EMBL/GenBank/DDBJ whole genome shotgun (WGS) entry which is preliminary data.</text>
</comment>
<evidence type="ECO:0000313" key="3">
    <source>
        <dbReference type="Proteomes" id="UP001274830"/>
    </source>
</evidence>
<evidence type="ECO:0000256" key="1">
    <source>
        <dbReference type="SAM" id="Coils"/>
    </source>
</evidence>
<organism evidence="2 3">
    <name type="scientific">Recurvomyces mirabilis</name>
    <dbReference type="NCBI Taxonomy" id="574656"/>
    <lineage>
        <taxon>Eukaryota</taxon>
        <taxon>Fungi</taxon>
        <taxon>Dikarya</taxon>
        <taxon>Ascomycota</taxon>
        <taxon>Pezizomycotina</taxon>
        <taxon>Dothideomycetes</taxon>
        <taxon>Dothideomycetidae</taxon>
        <taxon>Mycosphaerellales</taxon>
        <taxon>Teratosphaeriaceae</taxon>
        <taxon>Recurvomyces</taxon>
    </lineage>
</organism>
<keyword evidence="3" id="KW-1185">Reference proteome</keyword>
<keyword evidence="1" id="KW-0175">Coiled coil</keyword>
<reference evidence="2" key="1">
    <citation type="submission" date="2023-07" db="EMBL/GenBank/DDBJ databases">
        <title>Black Yeasts Isolated from many extreme environments.</title>
        <authorList>
            <person name="Coleine C."/>
            <person name="Stajich J.E."/>
            <person name="Selbmann L."/>
        </authorList>
    </citation>
    <scope>NUCLEOTIDE SEQUENCE</scope>
    <source>
        <strain evidence="2">CCFEE 5485</strain>
    </source>
</reference>
<dbReference type="Proteomes" id="UP001274830">
    <property type="component" value="Unassembled WGS sequence"/>
</dbReference>
<dbReference type="AlphaFoldDB" id="A0AAE0TMF0"/>
<dbReference type="EMBL" id="JAUTXT010000061">
    <property type="protein sequence ID" value="KAK3670200.1"/>
    <property type="molecule type" value="Genomic_DNA"/>
</dbReference>
<sequence>MRTEPDTQLATLREDVQQSMLDIRECQREVARLMLEEDDARKARNRLQIEGDQARVARDRLQQELHDLAIANEAARGQIWGPTELAARRFLTSTVPPALATVDQKCWFNAIITIA</sequence>
<gene>
    <name evidence="2" type="ORF">LTR78_009956</name>
</gene>